<dbReference type="InterPro" id="IPR053347">
    <property type="entry name" value="Axonemal_MT_stabilizer"/>
</dbReference>
<dbReference type="InParanoid" id="A0A6P9AFJ9"/>
<dbReference type="PANTHER" id="PTHR37404">
    <property type="entry name" value="HCG1796489"/>
    <property type="match status" value="1"/>
</dbReference>
<dbReference type="PANTHER" id="PTHR37404:SF1">
    <property type="entry name" value="HCG1796489"/>
    <property type="match status" value="1"/>
</dbReference>
<evidence type="ECO:0000313" key="1">
    <source>
        <dbReference type="Proteomes" id="UP000515158"/>
    </source>
</evidence>
<evidence type="ECO:0000313" key="2">
    <source>
        <dbReference type="RefSeq" id="XP_034257157.1"/>
    </source>
</evidence>
<reference evidence="2" key="1">
    <citation type="submission" date="2025-08" db="UniProtKB">
        <authorList>
            <consortium name="RefSeq"/>
        </authorList>
    </citation>
    <scope>IDENTIFICATION</scope>
    <source>
        <tissue evidence="2">Total insect</tissue>
    </source>
</reference>
<gene>
    <name evidence="2" type="primary">LOC117654552</name>
</gene>
<keyword evidence="1" id="KW-1185">Reference proteome</keyword>
<accession>A0A6P9AFJ9</accession>
<dbReference type="RefSeq" id="XP_034257157.1">
    <property type="nucleotide sequence ID" value="XM_034401266.1"/>
</dbReference>
<organism evidence="2">
    <name type="scientific">Thrips palmi</name>
    <name type="common">Melon thrips</name>
    <dbReference type="NCBI Taxonomy" id="161013"/>
    <lineage>
        <taxon>Eukaryota</taxon>
        <taxon>Metazoa</taxon>
        <taxon>Ecdysozoa</taxon>
        <taxon>Arthropoda</taxon>
        <taxon>Hexapoda</taxon>
        <taxon>Insecta</taxon>
        <taxon>Pterygota</taxon>
        <taxon>Neoptera</taxon>
        <taxon>Paraneoptera</taxon>
        <taxon>Thysanoptera</taxon>
        <taxon>Terebrantia</taxon>
        <taxon>Thripoidea</taxon>
        <taxon>Thripidae</taxon>
        <taxon>Thrips</taxon>
    </lineage>
</organism>
<sequence>MGVYRLPLCPPPKPPPKEYAPCGFGGDYQWLCQKPLANIDAYKTSSGVGLYQIHPISERYDRVRRPLPCHLATRDAAVTWDQHLTTTGLAHDLKEPTKDPATFAGNYISAGRMTLARKFDEHIKHRPHNSSVDTCPAASVTNSTYLRNDVIPTLGKLVDLSPDVECPVRSDGLSVQPLVPPEGGGFVRLLDPMVSTSAMDYHPHTERQQSDQVGQKNVMTYWDAEGYHRAQGWGYGPRDSVRVSSLLSTRSDPDPVYDKEQFAHRAVHRRLPTRVPAVPNKGLQSEQQASFRLPLDDFVSHRWGTGGVEYPVALYANTLSELLAVPAMYCPESAHYGTGVPVKTMVDTGPAFHGLPVHRPCPPRLCSPFKKPRP</sequence>
<dbReference type="Proteomes" id="UP000515158">
    <property type="component" value="Unplaced"/>
</dbReference>
<dbReference type="OrthoDB" id="382863at2759"/>
<proteinExistence type="predicted"/>
<name>A0A6P9AFJ9_THRPL</name>
<protein>
    <submittedName>
        <fullName evidence="2">Uncharacterized protein LOC117654552</fullName>
    </submittedName>
</protein>
<dbReference type="GeneID" id="117654552"/>
<dbReference type="KEGG" id="tpal:117654552"/>
<dbReference type="AlphaFoldDB" id="A0A6P9AFJ9"/>